<feature type="compositionally biased region" description="Basic and acidic residues" evidence="11">
    <location>
        <begin position="1415"/>
        <end position="1429"/>
    </location>
</feature>
<feature type="compositionally biased region" description="Polar residues" evidence="11">
    <location>
        <begin position="1471"/>
        <end position="1484"/>
    </location>
</feature>
<feature type="region of interest" description="Disordered" evidence="11">
    <location>
        <begin position="425"/>
        <end position="487"/>
    </location>
</feature>
<dbReference type="PROSITE" id="PS50106">
    <property type="entry name" value="PDZ"/>
    <property type="match status" value="1"/>
</dbReference>
<feature type="region of interest" description="Disordered" evidence="11">
    <location>
        <begin position="1003"/>
        <end position="1024"/>
    </location>
</feature>
<keyword evidence="4" id="KW-0963">Cytoplasm</keyword>
<dbReference type="PANTHER" id="PTHR15012">
    <property type="entry name" value="APICAL PROTEIN/SHROOM-RELATED"/>
    <property type="match status" value="1"/>
</dbReference>
<dbReference type="Pfam" id="PF08687">
    <property type="entry name" value="ASD2"/>
    <property type="match status" value="1"/>
</dbReference>
<accession>A0A2U9AWI9</accession>
<keyword evidence="3" id="KW-0217">Developmental protein</keyword>
<organism evidence="15 16">
    <name type="scientific">Scophthalmus maximus</name>
    <name type="common">Turbot</name>
    <name type="synonym">Psetta maxima</name>
    <dbReference type="NCBI Taxonomy" id="52904"/>
    <lineage>
        <taxon>Eukaryota</taxon>
        <taxon>Metazoa</taxon>
        <taxon>Chordata</taxon>
        <taxon>Craniata</taxon>
        <taxon>Vertebrata</taxon>
        <taxon>Euteleostomi</taxon>
        <taxon>Actinopterygii</taxon>
        <taxon>Neopterygii</taxon>
        <taxon>Teleostei</taxon>
        <taxon>Neoteleostei</taxon>
        <taxon>Acanthomorphata</taxon>
        <taxon>Carangaria</taxon>
        <taxon>Pleuronectiformes</taxon>
        <taxon>Pleuronectoidei</taxon>
        <taxon>Scophthalmidae</taxon>
        <taxon>Scophthalmus</taxon>
    </lineage>
</organism>
<keyword evidence="7 9" id="KW-0009">Actin-binding</keyword>
<feature type="domain" description="ASD1" evidence="13">
    <location>
        <begin position="895"/>
        <end position="955"/>
    </location>
</feature>
<feature type="domain" description="PDZ" evidence="12">
    <location>
        <begin position="202"/>
        <end position="283"/>
    </location>
</feature>
<feature type="region of interest" description="Disordered" evidence="11">
    <location>
        <begin position="518"/>
        <end position="555"/>
    </location>
</feature>
<evidence type="ECO:0000313" key="15">
    <source>
        <dbReference type="EMBL" id="AWO95967.1"/>
    </source>
</evidence>
<dbReference type="InterPro" id="IPR014799">
    <property type="entry name" value="ASD2_dom"/>
</dbReference>
<evidence type="ECO:0000256" key="2">
    <source>
        <dbReference type="ARBA" id="ARBA00006469"/>
    </source>
</evidence>
<feature type="region of interest" description="Disordered" evidence="11">
    <location>
        <begin position="814"/>
        <end position="833"/>
    </location>
</feature>
<feature type="region of interest" description="Disordered" evidence="11">
    <location>
        <begin position="281"/>
        <end position="338"/>
    </location>
</feature>
<dbReference type="Pfam" id="PF08688">
    <property type="entry name" value="ASD1"/>
    <property type="match status" value="2"/>
</dbReference>
<feature type="compositionally biased region" description="Basic and acidic residues" evidence="11">
    <location>
        <begin position="1135"/>
        <end position="1149"/>
    </location>
</feature>
<evidence type="ECO:0000259" key="12">
    <source>
        <dbReference type="PROSITE" id="PS50106"/>
    </source>
</evidence>
<evidence type="ECO:0008006" key="17">
    <source>
        <dbReference type="Google" id="ProtNLM"/>
    </source>
</evidence>
<dbReference type="SMART" id="SM00228">
    <property type="entry name" value="PDZ"/>
    <property type="match status" value="1"/>
</dbReference>
<name>A0A2U9AWI9_SCOMX</name>
<feature type="region of interest" description="Disordered" evidence="11">
    <location>
        <begin position="372"/>
        <end position="408"/>
    </location>
</feature>
<dbReference type="GO" id="GO:0005912">
    <property type="term" value="C:adherens junction"/>
    <property type="evidence" value="ECO:0007669"/>
    <property type="project" value="TreeGrafter"/>
</dbReference>
<evidence type="ECO:0000256" key="11">
    <source>
        <dbReference type="SAM" id="MobiDB-lite"/>
    </source>
</evidence>
<dbReference type="GO" id="GO:0005874">
    <property type="term" value="C:microtubule"/>
    <property type="evidence" value="ECO:0007669"/>
    <property type="project" value="UniProtKB-KW"/>
</dbReference>
<feature type="domain" description="ASD2" evidence="14">
    <location>
        <begin position="1423"/>
        <end position="1721"/>
    </location>
</feature>
<feature type="compositionally biased region" description="Polar residues" evidence="11">
    <location>
        <begin position="817"/>
        <end position="830"/>
    </location>
</feature>
<keyword evidence="10" id="KW-0175">Coiled coil</keyword>
<evidence type="ECO:0000259" key="13">
    <source>
        <dbReference type="PROSITE" id="PS51306"/>
    </source>
</evidence>
<dbReference type="Gene3D" id="2.30.42.10">
    <property type="match status" value="1"/>
</dbReference>
<comment type="subcellular location">
    <subcellularLocation>
        <location evidence="1">Cytoplasm</location>
        <location evidence="1">Cytoskeleton</location>
    </subcellularLocation>
</comment>
<dbReference type="Proteomes" id="UP000246464">
    <property type="component" value="Chromosome 1"/>
</dbReference>
<gene>
    <name evidence="15" type="ORF">SMAX5B_006984</name>
</gene>
<keyword evidence="6" id="KW-0493">Microtubule</keyword>
<evidence type="ECO:0000256" key="6">
    <source>
        <dbReference type="ARBA" id="ARBA00022701"/>
    </source>
</evidence>
<feature type="compositionally biased region" description="Low complexity" evidence="11">
    <location>
        <begin position="1230"/>
        <end position="1245"/>
    </location>
</feature>
<dbReference type="GO" id="GO:0007015">
    <property type="term" value="P:actin filament organization"/>
    <property type="evidence" value="ECO:0007669"/>
    <property type="project" value="TreeGrafter"/>
</dbReference>
<feature type="coiled-coil region" evidence="10">
    <location>
        <begin position="1612"/>
        <end position="1668"/>
    </location>
</feature>
<dbReference type="PANTHER" id="PTHR15012:SF38">
    <property type="entry name" value="PROTEIN SHROOM2-LIKE ISOFORM X1"/>
    <property type="match status" value="1"/>
</dbReference>
<feature type="coiled-coil region" evidence="10">
    <location>
        <begin position="1516"/>
        <end position="1578"/>
    </location>
</feature>
<keyword evidence="5" id="KW-0597">Phosphoprotein</keyword>
<dbReference type="GO" id="GO:0043296">
    <property type="term" value="C:apical junction complex"/>
    <property type="evidence" value="ECO:0007669"/>
    <property type="project" value="TreeGrafter"/>
</dbReference>
<feature type="compositionally biased region" description="Polar residues" evidence="11">
    <location>
        <begin position="399"/>
        <end position="408"/>
    </location>
</feature>
<evidence type="ECO:0000259" key="14">
    <source>
        <dbReference type="PROSITE" id="PS51307"/>
    </source>
</evidence>
<feature type="compositionally biased region" description="Polar residues" evidence="11">
    <location>
        <begin position="1120"/>
        <end position="1132"/>
    </location>
</feature>
<feature type="region of interest" description="Disordered" evidence="11">
    <location>
        <begin position="1078"/>
        <end position="1378"/>
    </location>
</feature>
<evidence type="ECO:0000313" key="16">
    <source>
        <dbReference type="Proteomes" id="UP000246464"/>
    </source>
</evidence>
<dbReference type="GO" id="GO:0051015">
    <property type="term" value="F:actin filament binding"/>
    <property type="evidence" value="ECO:0007669"/>
    <property type="project" value="InterPro"/>
</dbReference>
<dbReference type="FunFam" id="2.30.42.10:FF:000100">
    <property type="entry name" value="Shroom family member 2"/>
    <property type="match status" value="1"/>
</dbReference>
<feature type="compositionally biased region" description="Basic and acidic residues" evidence="11">
    <location>
        <begin position="1344"/>
        <end position="1355"/>
    </location>
</feature>
<dbReference type="GO" id="GO:0016324">
    <property type="term" value="C:apical plasma membrane"/>
    <property type="evidence" value="ECO:0007669"/>
    <property type="project" value="TreeGrafter"/>
</dbReference>
<evidence type="ECO:0000256" key="10">
    <source>
        <dbReference type="SAM" id="Coils"/>
    </source>
</evidence>
<dbReference type="InterPro" id="IPR027685">
    <property type="entry name" value="Shroom_fam"/>
</dbReference>
<feature type="region of interest" description="Disordered" evidence="11">
    <location>
        <begin position="851"/>
        <end position="886"/>
    </location>
</feature>
<feature type="region of interest" description="Disordered" evidence="11">
    <location>
        <begin position="1399"/>
        <end position="1429"/>
    </location>
</feature>
<reference evidence="15 16" key="1">
    <citation type="submission" date="2017-12" db="EMBL/GenBank/DDBJ databases">
        <title>Integrating genomic resources of turbot (Scophthalmus maximus) in depth evaluation of genetic and physical mapping variation across individuals.</title>
        <authorList>
            <person name="Martinez P."/>
        </authorList>
    </citation>
    <scope>NUCLEOTIDE SEQUENCE [LARGE SCALE GENOMIC DNA]</scope>
</reference>
<dbReference type="SUPFAM" id="SSF50156">
    <property type="entry name" value="PDZ domain-like"/>
    <property type="match status" value="1"/>
</dbReference>
<feature type="compositionally biased region" description="Polar residues" evidence="11">
    <location>
        <begin position="704"/>
        <end position="717"/>
    </location>
</feature>
<dbReference type="InterPro" id="IPR001478">
    <property type="entry name" value="PDZ"/>
</dbReference>
<feature type="compositionally biased region" description="Basic and acidic residues" evidence="11">
    <location>
        <begin position="725"/>
        <end position="756"/>
    </location>
</feature>
<feature type="compositionally biased region" description="Basic and acidic residues" evidence="11">
    <location>
        <begin position="1316"/>
        <end position="1328"/>
    </location>
</feature>
<keyword evidence="16" id="KW-1185">Reference proteome</keyword>
<feature type="region of interest" description="Disordered" evidence="11">
    <location>
        <begin position="1467"/>
        <end position="1494"/>
    </location>
</feature>
<feature type="compositionally biased region" description="Basic and acidic residues" evidence="11">
    <location>
        <begin position="662"/>
        <end position="681"/>
    </location>
</feature>
<evidence type="ECO:0000256" key="4">
    <source>
        <dbReference type="ARBA" id="ARBA00022490"/>
    </source>
</evidence>
<feature type="compositionally biased region" description="Polar residues" evidence="11">
    <location>
        <begin position="1197"/>
        <end position="1225"/>
    </location>
</feature>
<comment type="similarity">
    <text evidence="2">Belongs to the shroom family.</text>
</comment>
<feature type="compositionally biased region" description="Polar residues" evidence="11">
    <location>
        <begin position="851"/>
        <end position="861"/>
    </location>
</feature>
<dbReference type="CDD" id="cd06750">
    <property type="entry name" value="PDZ_shroom2_3_4-like"/>
    <property type="match status" value="1"/>
</dbReference>
<sequence length="1728" mass="191787">MVLEYSANVLILIDNDDVVPRQTQSVLLLSIRCRPAHIVCTVTESTVIRFHGGVHSVQDRCTYSLMKLRGAAVRHPVLVIHPHGYTSPPGGAVASSVKGRDLLRLAGGDRSSTERRGCRKSPRTERLLLGEKRQSGRYHLLELHMENVTESFALFVFCFLGPLSSVMCRERASAAGRMRWRRDVGEWRGTARRRKQEEDEELVEVLLRGKAPWGFTLRGGTEHREPLIITKVEKGSAAAAVHLLAGDEMVRVNAVPLSGSRQEAICLVKSSHKTLTLVVRRKNDPGSRPHSWHSSKLTEEEIEPAGRDVTPAPVWQPKHEARSKELSTQGEQSTLRQLTSQLSSVNNMESLDRPSHPYPPGRLSPTTYISSAEPLSGPAGKRDSRFSCFSNSSSPPVHDQSTSVRKGTSTENIFFKGLQSEGLTQAGRPRYLQPTLGNGGWEGSRAEEQPASRVSMAGRPSIGPVWQVPDKKSQSPPPPPPPLRSDSFAATKVFPYDEGPSGPTKTHGRSIEKLIENNNQNGLRSHQEKSSEARPGFNPLHAKDFLHPSTAADHNHNQLRPKKLFSLSSNDVRQSHYTQVPAHQRQYSDESPFYLQTRSAPTTKTQSVGSYYRSLQDLPANIFSRKQVRHSTATMPANPNLECWGHSRYYGPASKHLFQTAEHHARQGKAEGRRGEKEKHHWVNSNEPGFPGSLKGNVKARYSLPQSQMPYSENNGHSHLGNGLHYDHQTSEHSNRSRSPEDATRRGEGNDIDMKRQFPTHPSNDQMVSLSRQHDLWVPQEDHRISPLKTPLLHSLAKESRSLAEQPAAMTLGVMPTQDTGDNMATSSGKMNRRSDRYATTLRKEIQQKRAQLQKSRSAATLTCDAEDEEVEEWRSTETSTPSGVSFSNTYKDHLKEAQARVLQATSFQRRDLEPLGPEVQVVKTSNGRIRGRKRFPLAKRTHSFSEPDKIDKVGVEVGPQTGSFGARRRFFEAKPAFSRPVLRSSHGTNLNIDLDEIRKLKENTPTGEPGEPHSSTDPDLLSPGHRQTLLEQQRLGTFAEYQATWNKQKKLPEAKTQGRYHSAENILDADAEEKVICTHERSRSSPSADFYTQNIPSSWRDPQAQQSSYTTGEKAENRLQYQPDHSPQSAPSVPRKEGPALGLSDHRSKPNAANPSQTTLSSGPRSLSPNPGSQHPAQPAQTKGLLPPPRPHLGPETTSSSQEFQAGSQANPATLQPLSSCSSDTQHHATTQGSSAGPATASSPHLSWTSVPDMSEGDVQTEQEKEQLPPPSSPFSSWTAALPLPTADRARSPSPQFAPLRLTDKPPTASLQDDSTLRSENELKPTEEMDANSPARRVPVRIIHAESSSDREGRAYLPQTSDPCGSFEPSPHIPCLGATEHQASSLFSAYTRQGVAWDQGQESVPELSSAGAQRSEEDAKRDELARDIMGKDKSLVDILDQSGRKTTMDLMEGLFPPEEQILEGVHQRRMASTGSRLPTSSPRSTDRRGDEDDVAVSAAASLVPSSSYYNTSAPKAELLIKMKDMQGQMEEQDSEDELDIDLASKKQELISSLARKLEVLREARQSLQEDVEDNETLGREVEATVQRLCQPNQLDKFRMFVGDLDKVVSLLLSLSGRLARVENALNTLEEDASPEEKRTLTEKRKLLMRQHEDAKELKENLDRRERLVSGIMGAHLDAASLDDYRHFVKMKSALIIEQRKLEDKIKLGEEQLKGLLDSLPLEQRSLL</sequence>
<dbReference type="EMBL" id="CP026243">
    <property type="protein sequence ID" value="AWO95967.1"/>
    <property type="molecule type" value="Genomic_DNA"/>
</dbReference>
<evidence type="ECO:0000256" key="8">
    <source>
        <dbReference type="ARBA" id="ARBA00023212"/>
    </source>
</evidence>
<dbReference type="InterPro" id="IPR036034">
    <property type="entry name" value="PDZ_sf"/>
</dbReference>
<dbReference type="GO" id="GO:0030864">
    <property type="term" value="C:cortical actin cytoskeleton"/>
    <property type="evidence" value="ECO:0007669"/>
    <property type="project" value="TreeGrafter"/>
</dbReference>
<dbReference type="STRING" id="52904.ENSSMAP00000020050"/>
<feature type="compositionally biased region" description="Polar residues" evidence="11">
    <location>
        <begin position="877"/>
        <end position="886"/>
    </location>
</feature>
<dbReference type="InterPro" id="IPR014800">
    <property type="entry name" value="ASD1_dom"/>
</dbReference>
<proteinExistence type="inferred from homology"/>
<evidence type="ECO:0000256" key="7">
    <source>
        <dbReference type="ARBA" id="ARBA00023203"/>
    </source>
</evidence>
<dbReference type="PROSITE" id="PS51307">
    <property type="entry name" value="ASD2"/>
    <property type="match status" value="1"/>
</dbReference>
<feature type="region of interest" description="Disordered" evidence="11">
    <location>
        <begin position="662"/>
        <end position="767"/>
    </location>
</feature>
<evidence type="ECO:0000256" key="5">
    <source>
        <dbReference type="ARBA" id="ARBA00022553"/>
    </source>
</evidence>
<evidence type="ECO:0000256" key="3">
    <source>
        <dbReference type="ARBA" id="ARBA00022473"/>
    </source>
</evidence>
<keyword evidence="8" id="KW-0206">Cytoskeleton</keyword>
<dbReference type="Gene3D" id="6.10.250.3120">
    <property type="match status" value="1"/>
</dbReference>
<feature type="compositionally biased region" description="Polar residues" evidence="11">
    <location>
        <begin position="1085"/>
        <end position="1098"/>
    </location>
</feature>
<evidence type="ECO:0000256" key="9">
    <source>
        <dbReference type="PROSITE-ProRule" id="PRU00637"/>
    </source>
</evidence>
<protein>
    <recommendedName>
        <fullName evidence="17">Protein Shroom2</fullName>
    </recommendedName>
</protein>
<evidence type="ECO:0000256" key="1">
    <source>
        <dbReference type="ARBA" id="ARBA00004245"/>
    </source>
</evidence>
<dbReference type="Pfam" id="PF00595">
    <property type="entry name" value="PDZ"/>
    <property type="match status" value="1"/>
</dbReference>
<feature type="compositionally biased region" description="Polar residues" evidence="11">
    <location>
        <begin position="1152"/>
        <end position="1182"/>
    </location>
</feature>
<dbReference type="PROSITE" id="PS51306">
    <property type="entry name" value="ASD1"/>
    <property type="match status" value="1"/>
</dbReference>